<protein>
    <submittedName>
        <fullName evidence="1">Uncharacterized protein</fullName>
    </submittedName>
</protein>
<dbReference type="Proteomes" id="UP000799302">
    <property type="component" value="Unassembled WGS sequence"/>
</dbReference>
<reference evidence="1" key="1">
    <citation type="journal article" date="2020" name="Stud. Mycol.">
        <title>101 Dothideomycetes genomes: a test case for predicting lifestyles and emergence of pathogens.</title>
        <authorList>
            <person name="Haridas S."/>
            <person name="Albert R."/>
            <person name="Binder M."/>
            <person name="Bloem J."/>
            <person name="Labutti K."/>
            <person name="Salamov A."/>
            <person name="Andreopoulos B."/>
            <person name="Baker S."/>
            <person name="Barry K."/>
            <person name="Bills G."/>
            <person name="Bluhm B."/>
            <person name="Cannon C."/>
            <person name="Castanera R."/>
            <person name="Culley D."/>
            <person name="Daum C."/>
            <person name="Ezra D."/>
            <person name="Gonzalez J."/>
            <person name="Henrissat B."/>
            <person name="Kuo A."/>
            <person name="Liang C."/>
            <person name="Lipzen A."/>
            <person name="Lutzoni F."/>
            <person name="Magnuson J."/>
            <person name="Mondo S."/>
            <person name="Nolan M."/>
            <person name="Ohm R."/>
            <person name="Pangilinan J."/>
            <person name="Park H.-J."/>
            <person name="Ramirez L."/>
            <person name="Alfaro M."/>
            <person name="Sun H."/>
            <person name="Tritt A."/>
            <person name="Yoshinaga Y."/>
            <person name="Zwiers L.-H."/>
            <person name="Turgeon B."/>
            <person name="Goodwin S."/>
            <person name="Spatafora J."/>
            <person name="Crous P."/>
            <person name="Grigoriev I."/>
        </authorList>
    </citation>
    <scope>NUCLEOTIDE SEQUENCE</scope>
    <source>
        <strain evidence="1">CBS 115976</strain>
    </source>
</reference>
<dbReference type="AlphaFoldDB" id="A0A6A6URU8"/>
<evidence type="ECO:0000313" key="2">
    <source>
        <dbReference type="Proteomes" id="UP000799302"/>
    </source>
</evidence>
<dbReference type="OrthoDB" id="3930669at2759"/>
<organism evidence="1 2">
    <name type="scientific">Microthyrium microscopicum</name>
    <dbReference type="NCBI Taxonomy" id="703497"/>
    <lineage>
        <taxon>Eukaryota</taxon>
        <taxon>Fungi</taxon>
        <taxon>Dikarya</taxon>
        <taxon>Ascomycota</taxon>
        <taxon>Pezizomycotina</taxon>
        <taxon>Dothideomycetes</taxon>
        <taxon>Dothideomycetes incertae sedis</taxon>
        <taxon>Microthyriales</taxon>
        <taxon>Microthyriaceae</taxon>
        <taxon>Microthyrium</taxon>
    </lineage>
</organism>
<sequence length="261" mass="29667">MERQHLLRRSSRPTATLLRPSQSYFRARTPQHRTFWELVTLKEALEHEAELKATYAREKAQLALNSAPTDETALTPADPTLLSTPLPIPTRLSAKSLITNHLATASSTPTARRATLESAMANLARREDTSIGFDALNARNLRYGRVMRFRDEDEKLRAVALAQEKAVDAAARLSWQFKKTVPAVKVDFTPVPKPYRQQLVDRVVRGVYGGEKVKDTKGMKEVDRVERRMKLRGTWNTVSTKMMVEYIRHMLPEGQSSRQGR</sequence>
<evidence type="ECO:0000313" key="1">
    <source>
        <dbReference type="EMBL" id="KAF2674480.1"/>
    </source>
</evidence>
<dbReference type="EMBL" id="MU004230">
    <property type="protein sequence ID" value="KAF2674480.1"/>
    <property type="molecule type" value="Genomic_DNA"/>
</dbReference>
<accession>A0A6A6URU8</accession>
<proteinExistence type="predicted"/>
<name>A0A6A6URU8_9PEZI</name>
<gene>
    <name evidence="1" type="ORF">BT63DRAFT_435582</name>
</gene>
<keyword evidence="2" id="KW-1185">Reference proteome</keyword>